<accession>A0AAV5IRH4</accession>
<evidence type="ECO:0000256" key="2">
    <source>
        <dbReference type="ARBA" id="ARBA00022763"/>
    </source>
</evidence>
<keyword evidence="9" id="KW-0233">DNA recombination</keyword>
<dbReference type="InterPro" id="IPR010285">
    <property type="entry name" value="DNA_helicase_pif1-like_DEAD"/>
</dbReference>
<dbReference type="InterPro" id="IPR051055">
    <property type="entry name" value="PIF1_helicase"/>
</dbReference>
<protein>
    <recommendedName>
        <fullName evidence="9">ATP-dependent DNA helicase</fullName>
        <ecNumber evidence="9">5.6.2.3</ecNumber>
    </recommendedName>
</protein>
<dbReference type="CDD" id="cd18037">
    <property type="entry name" value="DEXSc_Pif1_like"/>
    <property type="match status" value="1"/>
</dbReference>
<comment type="similarity">
    <text evidence="9">Belongs to the helicase family.</text>
</comment>
<dbReference type="InterPro" id="IPR049163">
    <property type="entry name" value="Pif1-like_2B_dom"/>
</dbReference>
<feature type="region of interest" description="Disordered" evidence="10">
    <location>
        <begin position="485"/>
        <end position="504"/>
    </location>
</feature>
<evidence type="ECO:0000259" key="12">
    <source>
        <dbReference type="Pfam" id="PF21530"/>
    </source>
</evidence>
<keyword evidence="7 9" id="KW-0234">DNA repair</keyword>
<evidence type="ECO:0000313" key="14">
    <source>
        <dbReference type="Proteomes" id="UP001054252"/>
    </source>
</evidence>
<feature type="domain" description="DNA helicase Pif1-like 2B" evidence="12">
    <location>
        <begin position="315"/>
        <end position="353"/>
    </location>
</feature>
<dbReference type="Proteomes" id="UP001054252">
    <property type="component" value="Unassembled WGS sequence"/>
</dbReference>
<dbReference type="CDD" id="cd18809">
    <property type="entry name" value="SF1_C_RecD"/>
    <property type="match status" value="1"/>
</dbReference>
<feature type="domain" description="DNA helicase Pif1-like DEAD-box helicase" evidence="11">
    <location>
        <begin position="53"/>
        <end position="245"/>
    </location>
</feature>
<comment type="caution">
    <text evidence="13">The sequence shown here is derived from an EMBL/GenBank/DDBJ whole genome shotgun (WGS) entry which is preliminary data.</text>
</comment>
<dbReference type="EMBL" id="BPVZ01000022">
    <property type="protein sequence ID" value="GKV04461.1"/>
    <property type="molecule type" value="Genomic_DNA"/>
</dbReference>
<dbReference type="EC" id="5.6.2.3" evidence="9"/>
<gene>
    <name evidence="13" type="ORF">SLEP1_g16613</name>
</gene>
<evidence type="ECO:0000259" key="11">
    <source>
        <dbReference type="Pfam" id="PF05970"/>
    </source>
</evidence>
<dbReference type="Pfam" id="PF21530">
    <property type="entry name" value="Pif1_2B_dom"/>
    <property type="match status" value="1"/>
</dbReference>
<organism evidence="13 14">
    <name type="scientific">Rubroshorea leprosula</name>
    <dbReference type="NCBI Taxonomy" id="152421"/>
    <lineage>
        <taxon>Eukaryota</taxon>
        <taxon>Viridiplantae</taxon>
        <taxon>Streptophyta</taxon>
        <taxon>Embryophyta</taxon>
        <taxon>Tracheophyta</taxon>
        <taxon>Spermatophyta</taxon>
        <taxon>Magnoliopsida</taxon>
        <taxon>eudicotyledons</taxon>
        <taxon>Gunneridae</taxon>
        <taxon>Pentapetalae</taxon>
        <taxon>rosids</taxon>
        <taxon>malvids</taxon>
        <taxon>Malvales</taxon>
        <taxon>Dipterocarpaceae</taxon>
        <taxon>Rubroshorea</taxon>
    </lineage>
</organism>
<reference evidence="13 14" key="1">
    <citation type="journal article" date="2021" name="Commun. Biol.">
        <title>The genome of Shorea leprosula (Dipterocarpaceae) highlights the ecological relevance of drought in aseasonal tropical rainforests.</title>
        <authorList>
            <person name="Ng K.K.S."/>
            <person name="Kobayashi M.J."/>
            <person name="Fawcett J.A."/>
            <person name="Hatakeyama M."/>
            <person name="Paape T."/>
            <person name="Ng C.H."/>
            <person name="Ang C.C."/>
            <person name="Tnah L.H."/>
            <person name="Lee C.T."/>
            <person name="Nishiyama T."/>
            <person name="Sese J."/>
            <person name="O'Brien M.J."/>
            <person name="Copetti D."/>
            <person name="Mohd Noor M.I."/>
            <person name="Ong R.C."/>
            <person name="Putra M."/>
            <person name="Sireger I.Z."/>
            <person name="Indrioko S."/>
            <person name="Kosugi Y."/>
            <person name="Izuno A."/>
            <person name="Isagi Y."/>
            <person name="Lee S.L."/>
            <person name="Shimizu K.K."/>
        </authorList>
    </citation>
    <scope>NUCLEOTIDE SEQUENCE [LARGE SCALE GENOMIC DNA]</scope>
    <source>
        <strain evidence="13">214</strain>
    </source>
</reference>
<proteinExistence type="inferred from homology"/>
<dbReference type="Pfam" id="PF05970">
    <property type="entry name" value="PIF1"/>
    <property type="match status" value="1"/>
</dbReference>
<keyword evidence="3 9" id="KW-0378">Hydrolase</keyword>
<keyword evidence="2 9" id="KW-0227">DNA damage</keyword>
<dbReference type="PANTHER" id="PTHR47642:SF5">
    <property type="entry name" value="ATP-DEPENDENT DNA HELICASE"/>
    <property type="match status" value="1"/>
</dbReference>
<keyword evidence="6" id="KW-0238">DNA-binding</keyword>
<keyword evidence="4 9" id="KW-0347">Helicase</keyword>
<evidence type="ECO:0000256" key="9">
    <source>
        <dbReference type="RuleBase" id="RU363044"/>
    </source>
</evidence>
<evidence type="ECO:0000256" key="6">
    <source>
        <dbReference type="ARBA" id="ARBA00023125"/>
    </source>
</evidence>
<dbReference type="GO" id="GO:0000723">
    <property type="term" value="P:telomere maintenance"/>
    <property type="evidence" value="ECO:0007669"/>
    <property type="project" value="InterPro"/>
</dbReference>
<evidence type="ECO:0000256" key="3">
    <source>
        <dbReference type="ARBA" id="ARBA00022801"/>
    </source>
</evidence>
<sequence length="539" mass="60858">MGFMGMRYLVTAIAVCRNYSTNGRSKVFEKGYKSKAKYKKKYPRNPIPRIKWTDEQKKVLDCISRGCSVFITGSAGTGKSVLLKNVIHRLRKQHGKNAVFVTAPTGVAACALKGQTLHSFAGIGYTTRDREIMLDWILGDRRAYRRWIMAEVLVIDEISMVDADFFENLEYISRKVRQCDKVWGGLKLVASGDFFQLPPINPQNSSGKEFAFESDCWDSSFDVQIELTEVFRQSEPRLIKLLQDIRKGQLDPDDLELLEKSCSVIQPDPSAIQLYPRIDDVNRANEEKIKALSKRKTVYRASDTGNDALKRQLSKGLASDKLVLCEGARVMLIKNLNVWHGLVNGSTGTVLRFEVADGAAHLARDNVLPVVKFDSGKEILIEPETWSIMEGGSLLASREQLPLVLAWAISIHKCQGLTLDNIHTDLSRAFGCGMVYVALSRVRKLENLHISGFCPKRIKAHHKVLQFNKHFAQEQDKQVKDECWSQPEKDSSSSTHAIPDKTTIGLEETRHEFSLKEFLSSRLRGFSLKKFLGSRFQAK</sequence>
<dbReference type="GO" id="GO:0016787">
    <property type="term" value="F:hydrolase activity"/>
    <property type="evidence" value="ECO:0007669"/>
    <property type="project" value="UniProtKB-KW"/>
</dbReference>
<keyword evidence="8" id="KW-0413">Isomerase</keyword>
<dbReference type="InterPro" id="IPR027417">
    <property type="entry name" value="P-loop_NTPase"/>
</dbReference>
<dbReference type="GO" id="GO:0043139">
    <property type="term" value="F:5'-3' DNA helicase activity"/>
    <property type="evidence" value="ECO:0007669"/>
    <property type="project" value="UniProtKB-EC"/>
</dbReference>
<evidence type="ECO:0000256" key="4">
    <source>
        <dbReference type="ARBA" id="ARBA00022806"/>
    </source>
</evidence>
<evidence type="ECO:0000256" key="8">
    <source>
        <dbReference type="ARBA" id="ARBA00023235"/>
    </source>
</evidence>
<keyword evidence="14" id="KW-1185">Reference proteome</keyword>
<evidence type="ECO:0000256" key="10">
    <source>
        <dbReference type="SAM" id="MobiDB-lite"/>
    </source>
</evidence>
<comment type="catalytic activity">
    <reaction evidence="9">
        <text>ATP + H2O = ADP + phosphate + H(+)</text>
        <dbReference type="Rhea" id="RHEA:13065"/>
        <dbReference type="ChEBI" id="CHEBI:15377"/>
        <dbReference type="ChEBI" id="CHEBI:15378"/>
        <dbReference type="ChEBI" id="CHEBI:30616"/>
        <dbReference type="ChEBI" id="CHEBI:43474"/>
        <dbReference type="ChEBI" id="CHEBI:456216"/>
        <dbReference type="EC" id="5.6.2.3"/>
    </reaction>
</comment>
<name>A0AAV5IRH4_9ROSI</name>
<dbReference type="GO" id="GO:0006281">
    <property type="term" value="P:DNA repair"/>
    <property type="evidence" value="ECO:0007669"/>
    <property type="project" value="UniProtKB-KW"/>
</dbReference>
<keyword evidence="5 9" id="KW-0067">ATP-binding</keyword>
<dbReference type="PANTHER" id="PTHR47642">
    <property type="entry name" value="ATP-DEPENDENT DNA HELICASE"/>
    <property type="match status" value="1"/>
</dbReference>
<evidence type="ECO:0000256" key="1">
    <source>
        <dbReference type="ARBA" id="ARBA00022741"/>
    </source>
</evidence>
<dbReference type="GO" id="GO:0006310">
    <property type="term" value="P:DNA recombination"/>
    <property type="evidence" value="ECO:0007669"/>
    <property type="project" value="UniProtKB-KW"/>
</dbReference>
<evidence type="ECO:0000256" key="5">
    <source>
        <dbReference type="ARBA" id="ARBA00022840"/>
    </source>
</evidence>
<dbReference type="Gene3D" id="3.40.50.300">
    <property type="entry name" value="P-loop containing nucleotide triphosphate hydrolases"/>
    <property type="match status" value="1"/>
</dbReference>
<dbReference type="AlphaFoldDB" id="A0AAV5IRH4"/>
<dbReference type="GO" id="GO:0005524">
    <property type="term" value="F:ATP binding"/>
    <property type="evidence" value="ECO:0007669"/>
    <property type="project" value="UniProtKB-KW"/>
</dbReference>
<comment type="cofactor">
    <cofactor evidence="9">
        <name>Mg(2+)</name>
        <dbReference type="ChEBI" id="CHEBI:18420"/>
    </cofactor>
</comment>
<keyword evidence="1 9" id="KW-0547">Nucleotide-binding</keyword>
<dbReference type="SUPFAM" id="SSF52540">
    <property type="entry name" value="P-loop containing nucleoside triphosphate hydrolases"/>
    <property type="match status" value="2"/>
</dbReference>
<evidence type="ECO:0000313" key="13">
    <source>
        <dbReference type="EMBL" id="GKV04461.1"/>
    </source>
</evidence>
<evidence type="ECO:0000256" key="7">
    <source>
        <dbReference type="ARBA" id="ARBA00023204"/>
    </source>
</evidence>